<protein>
    <submittedName>
        <fullName evidence="4">Uncharacterized protein</fullName>
    </submittedName>
</protein>
<accession>A0AAN9F017</accession>
<organism evidence="4 5">
    <name type="scientific">Clitoria ternatea</name>
    <name type="common">Butterfly pea</name>
    <dbReference type="NCBI Taxonomy" id="43366"/>
    <lineage>
        <taxon>Eukaryota</taxon>
        <taxon>Viridiplantae</taxon>
        <taxon>Streptophyta</taxon>
        <taxon>Embryophyta</taxon>
        <taxon>Tracheophyta</taxon>
        <taxon>Spermatophyta</taxon>
        <taxon>Magnoliopsida</taxon>
        <taxon>eudicotyledons</taxon>
        <taxon>Gunneridae</taxon>
        <taxon>Pentapetalae</taxon>
        <taxon>rosids</taxon>
        <taxon>fabids</taxon>
        <taxon>Fabales</taxon>
        <taxon>Fabaceae</taxon>
        <taxon>Papilionoideae</taxon>
        <taxon>50 kb inversion clade</taxon>
        <taxon>NPAAA clade</taxon>
        <taxon>indigoferoid/millettioid clade</taxon>
        <taxon>Phaseoleae</taxon>
        <taxon>Clitoria</taxon>
    </lineage>
</organism>
<dbReference type="PANTHER" id="PTHR47955">
    <property type="entry name" value="CYTOCHROME P450 FAMILY 71 PROTEIN"/>
    <property type="match status" value="1"/>
</dbReference>
<dbReference type="PANTHER" id="PTHR47955:SF15">
    <property type="entry name" value="CYTOCHROME P450 71A2-LIKE"/>
    <property type="match status" value="1"/>
</dbReference>
<dbReference type="GO" id="GO:0005506">
    <property type="term" value="F:iron ion binding"/>
    <property type="evidence" value="ECO:0007669"/>
    <property type="project" value="InterPro"/>
</dbReference>
<evidence type="ECO:0000256" key="1">
    <source>
        <dbReference type="ARBA" id="ARBA00010617"/>
    </source>
</evidence>
<dbReference type="Gene3D" id="1.10.630.10">
    <property type="entry name" value="Cytochrome P450"/>
    <property type="match status" value="1"/>
</dbReference>
<dbReference type="InterPro" id="IPR036396">
    <property type="entry name" value="Cyt_P450_sf"/>
</dbReference>
<comment type="caution">
    <text evidence="4">The sequence shown here is derived from an EMBL/GenBank/DDBJ whole genome shotgun (WGS) entry which is preliminary data.</text>
</comment>
<keyword evidence="2" id="KW-0479">Metal-binding</keyword>
<name>A0AAN9F017_CLITE</name>
<keyword evidence="5" id="KW-1185">Reference proteome</keyword>
<evidence type="ECO:0000313" key="5">
    <source>
        <dbReference type="Proteomes" id="UP001359559"/>
    </source>
</evidence>
<evidence type="ECO:0000313" key="4">
    <source>
        <dbReference type="EMBL" id="KAK7265633.1"/>
    </source>
</evidence>
<proteinExistence type="inferred from homology"/>
<evidence type="ECO:0000256" key="3">
    <source>
        <dbReference type="ARBA" id="ARBA00023004"/>
    </source>
</evidence>
<reference evidence="4 5" key="1">
    <citation type="submission" date="2024-01" db="EMBL/GenBank/DDBJ databases">
        <title>The genomes of 5 underutilized Papilionoideae crops provide insights into root nodulation and disease resistance.</title>
        <authorList>
            <person name="Yuan L."/>
        </authorList>
    </citation>
    <scope>NUCLEOTIDE SEQUENCE [LARGE SCALE GENOMIC DNA]</scope>
    <source>
        <strain evidence="4">LY-2023</strain>
        <tissue evidence="4">Leaf</tissue>
    </source>
</reference>
<evidence type="ECO:0000256" key="2">
    <source>
        <dbReference type="ARBA" id="ARBA00022723"/>
    </source>
</evidence>
<sequence length="135" mass="15178">MEIMKKHDIVFSNRPQNTAAKILLYDCADVGFGLYGEDWRRKKKCSIQLLNTKMVQSFGVIKEEEVAELVNELREVSSRVNIGEMVLSTLNNIVCECVLGRKYSGDGHSRVKGLARNVMFNLAAFSVGDYFPLLG</sequence>
<dbReference type="Proteomes" id="UP001359559">
    <property type="component" value="Unassembled WGS sequence"/>
</dbReference>
<dbReference type="Pfam" id="PF00067">
    <property type="entry name" value="p450"/>
    <property type="match status" value="1"/>
</dbReference>
<dbReference type="GO" id="GO:0016705">
    <property type="term" value="F:oxidoreductase activity, acting on paired donors, with incorporation or reduction of molecular oxygen"/>
    <property type="evidence" value="ECO:0007669"/>
    <property type="project" value="InterPro"/>
</dbReference>
<dbReference type="GO" id="GO:0020037">
    <property type="term" value="F:heme binding"/>
    <property type="evidence" value="ECO:0007669"/>
    <property type="project" value="InterPro"/>
</dbReference>
<comment type="similarity">
    <text evidence="1">Belongs to the cytochrome P450 family.</text>
</comment>
<dbReference type="EMBL" id="JAYKXN010000008">
    <property type="protein sequence ID" value="KAK7265633.1"/>
    <property type="molecule type" value="Genomic_DNA"/>
</dbReference>
<dbReference type="SUPFAM" id="SSF48264">
    <property type="entry name" value="Cytochrome P450"/>
    <property type="match status" value="1"/>
</dbReference>
<keyword evidence="3" id="KW-0408">Iron</keyword>
<gene>
    <name evidence="4" type="ORF">RJT34_33255</name>
</gene>
<dbReference type="InterPro" id="IPR001128">
    <property type="entry name" value="Cyt_P450"/>
</dbReference>
<dbReference type="GO" id="GO:0004497">
    <property type="term" value="F:monooxygenase activity"/>
    <property type="evidence" value="ECO:0007669"/>
    <property type="project" value="InterPro"/>
</dbReference>
<dbReference type="AlphaFoldDB" id="A0AAN9F017"/>